<keyword evidence="6 8" id="KW-0592">Phosphate transport</keyword>
<evidence type="ECO:0000259" key="9">
    <source>
        <dbReference type="Pfam" id="PF01895"/>
    </source>
</evidence>
<keyword evidence="11" id="KW-1185">Reference proteome</keyword>
<dbReference type="SUPFAM" id="SSF109755">
    <property type="entry name" value="PhoU-like"/>
    <property type="match status" value="1"/>
</dbReference>
<reference evidence="10 11" key="1">
    <citation type="submission" date="2016-10" db="EMBL/GenBank/DDBJ databases">
        <authorList>
            <person name="de Groot N.N."/>
        </authorList>
    </citation>
    <scope>NUCLEOTIDE SEQUENCE [LARGE SCALE GENOMIC DNA]</scope>
    <source>
        <strain evidence="10 11">DSM 8423</strain>
    </source>
</reference>
<comment type="subunit">
    <text evidence="3 8">Homodimer.</text>
</comment>
<evidence type="ECO:0000256" key="3">
    <source>
        <dbReference type="ARBA" id="ARBA00011738"/>
    </source>
</evidence>
<dbReference type="STRING" id="43775.SAMN04489760_10815"/>
<dbReference type="Pfam" id="PF01895">
    <property type="entry name" value="PhoU"/>
    <property type="match status" value="2"/>
</dbReference>
<dbReference type="GO" id="GO:0030643">
    <property type="term" value="P:intracellular phosphate ion homeostasis"/>
    <property type="evidence" value="ECO:0007669"/>
    <property type="project" value="InterPro"/>
</dbReference>
<evidence type="ECO:0000256" key="1">
    <source>
        <dbReference type="ARBA" id="ARBA00004496"/>
    </source>
</evidence>
<dbReference type="GO" id="GO:0045936">
    <property type="term" value="P:negative regulation of phosphate metabolic process"/>
    <property type="evidence" value="ECO:0007669"/>
    <property type="project" value="InterPro"/>
</dbReference>
<evidence type="ECO:0000313" key="11">
    <source>
        <dbReference type="Proteomes" id="UP000198744"/>
    </source>
</evidence>
<gene>
    <name evidence="10" type="ORF">SAMN04489760_10815</name>
</gene>
<dbReference type="Proteomes" id="UP000198744">
    <property type="component" value="Unassembled WGS sequence"/>
</dbReference>
<accession>A0A1H7WWD5</accession>
<dbReference type="Gene3D" id="1.20.58.220">
    <property type="entry name" value="Phosphate transport system protein phou homolog 2, domain 2"/>
    <property type="match status" value="2"/>
</dbReference>
<dbReference type="FunFam" id="1.20.58.220:FF:000004">
    <property type="entry name" value="Phosphate-specific transport system accessory protein PhoU"/>
    <property type="match status" value="1"/>
</dbReference>
<proteinExistence type="inferred from homology"/>
<dbReference type="InterPro" id="IPR038078">
    <property type="entry name" value="PhoU-like_sf"/>
</dbReference>
<feature type="domain" description="PhoU" evidence="9">
    <location>
        <begin position="128"/>
        <end position="209"/>
    </location>
</feature>
<dbReference type="NCBIfam" id="TIGR02135">
    <property type="entry name" value="phoU_full"/>
    <property type="match status" value="1"/>
</dbReference>
<evidence type="ECO:0000313" key="10">
    <source>
        <dbReference type="EMBL" id="SEM25247.1"/>
    </source>
</evidence>
<dbReference type="GO" id="GO:0005737">
    <property type="term" value="C:cytoplasm"/>
    <property type="evidence" value="ECO:0007669"/>
    <property type="project" value="UniProtKB-SubCell"/>
</dbReference>
<evidence type="ECO:0000256" key="6">
    <source>
        <dbReference type="ARBA" id="ARBA00022592"/>
    </source>
</evidence>
<organism evidence="10 11">
    <name type="scientific">Syntrophus gentianae</name>
    <dbReference type="NCBI Taxonomy" id="43775"/>
    <lineage>
        <taxon>Bacteria</taxon>
        <taxon>Pseudomonadati</taxon>
        <taxon>Thermodesulfobacteriota</taxon>
        <taxon>Syntrophia</taxon>
        <taxon>Syntrophales</taxon>
        <taxon>Syntrophaceae</taxon>
        <taxon>Syntrophus</taxon>
    </lineage>
</organism>
<dbReference type="PANTHER" id="PTHR42930:SF3">
    <property type="entry name" value="PHOSPHATE-SPECIFIC TRANSPORT SYSTEM ACCESSORY PROTEIN PHOU"/>
    <property type="match status" value="1"/>
</dbReference>
<dbReference type="PANTHER" id="PTHR42930">
    <property type="entry name" value="PHOSPHATE-SPECIFIC TRANSPORT SYSTEM ACCESSORY PROTEIN PHOU"/>
    <property type="match status" value="1"/>
</dbReference>
<keyword evidence="4 8" id="KW-0813">Transport</keyword>
<dbReference type="RefSeq" id="WP_093883021.1">
    <property type="nucleotide sequence ID" value="NZ_FOBS01000008.1"/>
</dbReference>
<evidence type="ECO:0000256" key="8">
    <source>
        <dbReference type="PIRNR" id="PIRNR003107"/>
    </source>
</evidence>
<evidence type="ECO:0000256" key="5">
    <source>
        <dbReference type="ARBA" id="ARBA00022490"/>
    </source>
</evidence>
<comment type="similarity">
    <text evidence="2 8">Belongs to the PhoU family.</text>
</comment>
<comment type="function">
    <text evidence="7 8">Plays a role in the regulation of phosphate uptake.</text>
</comment>
<comment type="subcellular location">
    <subcellularLocation>
        <location evidence="1 8">Cytoplasm</location>
    </subcellularLocation>
</comment>
<dbReference type="InterPro" id="IPR026022">
    <property type="entry name" value="PhoU_dom"/>
</dbReference>
<feature type="domain" description="PhoU" evidence="9">
    <location>
        <begin position="25"/>
        <end position="110"/>
    </location>
</feature>
<evidence type="ECO:0000256" key="4">
    <source>
        <dbReference type="ARBA" id="ARBA00022448"/>
    </source>
</evidence>
<dbReference type="OrthoDB" id="9814256at2"/>
<dbReference type="PIRSF" id="PIRSF003107">
    <property type="entry name" value="PhoU"/>
    <property type="match status" value="1"/>
</dbReference>
<name>A0A1H7WWD5_9BACT</name>
<evidence type="ECO:0000256" key="2">
    <source>
        <dbReference type="ARBA" id="ARBA00008107"/>
    </source>
</evidence>
<keyword evidence="5 8" id="KW-0963">Cytoplasm</keyword>
<dbReference type="InterPro" id="IPR028366">
    <property type="entry name" value="PhoU"/>
</dbReference>
<protein>
    <recommendedName>
        <fullName evidence="8">Phosphate-specific transport system accessory protein PhoU</fullName>
    </recommendedName>
</protein>
<dbReference type="AlphaFoldDB" id="A0A1H7WWD5"/>
<sequence>MEDRRHTSTHYEKELKELKDGLLYLGGLAENAIKNALQALLERDSELAKKVIADDTAIDRIDSENEDRCIRILALRQPAARDLRFIATAIKINGHLERIGDMAVNIAEKVLLLNEEPQLKPYIDIPYMAEITQRMIRQSMDSLIREDVDLANQVRKDDEIVDNLNEQVFRELLTFMIEDPRTIRTALIIMQISKNLERISDHAEGIADMVIYMVTGKSVRHNPSQEPKGHLA</sequence>
<dbReference type="EMBL" id="FOBS01000008">
    <property type="protein sequence ID" value="SEM25247.1"/>
    <property type="molecule type" value="Genomic_DNA"/>
</dbReference>
<dbReference type="GO" id="GO:0006817">
    <property type="term" value="P:phosphate ion transport"/>
    <property type="evidence" value="ECO:0007669"/>
    <property type="project" value="UniProtKB-KW"/>
</dbReference>
<evidence type="ECO:0000256" key="7">
    <source>
        <dbReference type="ARBA" id="ARBA00056181"/>
    </source>
</evidence>